<dbReference type="Proteomes" id="UP001154078">
    <property type="component" value="Chromosome 2"/>
</dbReference>
<feature type="transmembrane region" description="Helical" evidence="1">
    <location>
        <begin position="41"/>
        <end position="70"/>
    </location>
</feature>
<gene>
    <name evidence="3" type="ORF">MELIAE_LOCUS3487</name>
</gene>
<protein>
    <submittedName>
        <fullName evidence="3">Uncharacterized protein</fullName>
    </submittedName>
</protein>
<evidence type="ECO:0000256" key="1">
    <source>
        <dbReference type="SAM" id="Phobius"/>
    </source>
</evidence>
<dbReference type="EMBL" id="OV121133">
    <property type="protein sequence ID" value="CAH0550741.1"/>
    <property type="molecule type" value="Genomic_DNA"/>
</dbReference>
<sequence length="245" mass="28520">MFKYFIIFCVLICVCLGDDFHKKNHKIKYIKKKHHFPHHLIYAGFTYLAFLAIKFKIIFFFGIVFAVLCAGGKIFAFIKYLEKGKHPEIIEHSPEKIYIQPPSHGYDFSSGPVGPPGDDGFSGAFQDYPPHDYDKLDSYYPPSYGKGRNNDDIYGEFEGFTKMLKTANFSDLAFDKMNMTTLDCRKRFVCESDYNMNKITILKAGYDMLNDESYTKYRTKTPVESLEKCEKLYPDCEDFKQKSHF</sequence>
<feature type="signal peptide" evidence="2">
    <location>
        <begin position="1"/>
        <end position="17"/>
    </location>
</feature>
<keyword evidence="1" id="KW-0472">Membrane</keyword>
<evidence type="ECO:0000256" key="2">
    <source>
        <dbReference type="SAM" id="SignalP"/>
    </source>
</evidence>
<reference evidence="3" key="1">
    <citation type="submission" date="2021-12" db="EMBL/GenBank/DDBJ databases">
        <authorList>
            <person name="King R."/>
        </authorList>
    </citation>
    <scope>NUCLEOTIDE SEQUENCE</scope>
</reference>
<dbReference type="AlphaFoldDB" id="A0A9P0FCN6"/>
<organism evidence="3 4">
    <name type="scientific">Brassicogethes aeneus</name>
    <name type="common">Rape pollen beetle</name>
    <name type="synonym">Meligethes aeneus</name>
    <dbReference type="NCBI Taxonomy" id="1431903"/>
    <lineage>
        <taxon>Eukaryota</taxon>
        <taxon>Metazoa</taxon>
        <taxon>Ecdysozoa</taxon>
        <taxon>Arthropoda</taxon>
        <taxon>Hexapoda</taxon>
        <taxon>Insecta</taxon>
        <taxon>Pterygota</taxon>
        <taxon>Neoptera</taxon>
        <taxon>Endopterygota</taxon>
        <taxon>Coleoptera</taxon>
        <taxon>Polyphaga</taxon>
        <taxon>Cucujiformia</taxon>
        <taxon>Nitidulidae</taxon>
        <taxon>Meligethinae</taxon>
        <taxon>Brassicogethes</taxon>
    </lineage>
</organism>
<keyword evidence="1" id="KW-0812">Transmembrane</keyword>
<keyword evidence="4" id="KW-1185">Reference proteome</keyword>
<accession>A0A9P0FCN6</accession>
<proteinExistence type="predicted"/>
<evidence type="ECO:0000313" key="3">
    <source>
        <dbReference type="EMBL" id="CAH0550741.1"/>
    </source>
</evidence>
<keyword evidence="2" id="KW-0732">Signal</keyword>
<dbReference type="OrthoDB" id="7737307at2759"/>
<evidence type="ECO:0000313" key="4">
    <source>
        <dbReference type="Proteomes" id="UP001154078"/>
    </source>
</evidence>
<keyword evidence="1" id="KW-1133">Transmembrane helix</keyword>
<name>A0A9P0FCN6_BRAAE</name>
<feature type="chain" id="PRO_5040207233" evidence="2">
    <location>
        <begin position="18"/>
        <end position="245"/>
    </location>
</feature>